<dbReference type="GO" id="GO:0016787">
    <property type="term" value="F:hydrolase activity"/>
    <property type="evidence" value="ECO:0007669"/>
    <property type="project" value="UniProtKB-KW"/>
</dbReference>
<accession>A0A6I3SYD6</accession>
<evidence type="ECO:0000256" key="2">
    <source>
        <dbReference type="ARBA" id="ARBA00023136"/>
    </source>
</evidence>
<dbReference type="InterPro" id="IPR012338">
    <property type="entry name" value="Beta-lactam/transpept-like"/>
</dbReference>
<keyword evidence="2" id="KW-0472">Membrane</keyword>
<evidence type="ECO:0000313" key="4">
    <source>
        <dbReference type="EMBL" id="MTV54260.1"/>
    </source>
</evidence>
<evidence type="ECO:0000259" key="3">
    <source>
        <dbReference type="Pfam" id="PF00144"/>
    </source>
</evidence>
<comment type="caution">
    <text evidence="4">The sequence shown here is derived from an EMBL/GenBank/DDBJ whole genome shotgun (WGS) entry which is preliminary data.</text>
</comment>
<dbReference type="Gene3D" id="3.40.710.10">
    <property type="entry name" value="DD-peptidase/beta-lactamase superfamily"/>
    <property type="match status" value="1"/>
</dbReference>
<reference evidence="4 5" key="1">
    <citation type="submission" date="2019-11" db="EMBL/GenBank/DDBJ databases">
        <title>Type strains purchased from KCTC, JCM and DSMZ.</title>
        <authorList>
            <person name="Lu H."/>
        </authorList>
    </citation>
    <scope>NUCLEOTIDE SEQUENCE [LARGE SCALE GENOMIC DNA]</scope>
    <source>
        <strain evidence="4 5">KCTC 52429</strain>
    </source>
</reference>
<dbReference type="PANTHER" id="PTHR46825:SF11">
    <property type="entry name" value="PENICILLIN-BINDING PROTEIN 4"/>
    <property type="match status" value="1"/>
</dbReference>
<sequence length="445" mass="46913">MAVNATSAGSMAGDMADFRGGAAAPGRGLYPRRTPPCRIRAAGMTFGTATSRCRAPDCDQPPHGAMANVKKESTMVLKRLTALGMALLLCACGGGDGAPAIAALQAEADGARAAMGVPALSVVTVEGDAVTTVVSGQRSMATATAASITLNDRFQMGSQTKAATGMLVARLVAQRRLRWDSTMAELFPAWRDGMQPALRGVTVEQLLRHRGGVQRDIEGEDSAVLRPLVTGDVAADRVTLARHFLHKVPLHAPGTRYVYSNIGYLLAGLAAETAGGAPFEQLMQREVFAPLGMAARLGFPEEEGAPGLLGHTLRDGVWTPTMFEGEERHGMELLAASGGMMASMADYGKLLRAQLQGLRGASDYLDRDAFRRMHGPAGQYGLGWAVTDEAGLGRVSAHSGSWGTYYVFALVLPDRDRAVAVACNCFGEEAVVQADRLALRLAGRN</sequence>
<dbReference type="InterPro" id="IPR050491">
    <property type="entry name" value="AmpC-like"/>
</dbReference>
<evidence type="ECO:0000256" key="1">
    <source>
        <dbReference type="ARBA" id="ARBA00004370"/>
    </source>
</evidence>
<organism evidence="4 5">
    <name type="scientific">Pseudoduganella buxea</name>
    <dbReference type="NCBI Taxonomy" id="1949069"/>
    <lineage>
        <taxon>Bacteria</taxon>
        <taxon>Pseudomonadati</taxon>
        <taxon>Pseudomonadota</taxon>
        <taxon>Betaproteobacteria</taxon>
        <taxon>Burkholderiales</taxon>
        <taxon>Oxalobacteraceae</taxon>
        <taxon>Telluria group</taxon>
        <taxon>Pseudoduganella</taxon>
    </lineage>
</organism>
<proteinExistence type="predicted"/>
<comment type="subcellular location">
    <subcellularLocation>
        <location evidence="1">Membrane</location>
    </subcellularLocation>
</comment>
<dbReference type="AlphaFoldDB" id="A0A6I3SYD6"/>
<feature type="domain" description="Beta-lactamase-related" evidence="3">
    <location>
        <begin position="117"/>
        <end position="442"/>
    </location>
</feature>
<dbReference type="GO" id="GO:0016020">
    <property type="term" value="C:membrane"/>
    <property type="evidence" value="ECO:0007669"/>
    <property type="project" value="UniProtKB-SubCell"/>
</dbReference>
<name>A0A6I3SYD6_9BURK</name>
<evidence type="ECO:0000313" key="5">
    <source>
        <dbReference type="Proteomes" id="UP000430634"/>
    </source>
</evidence>
<keyword evidence="4" id="KW-0378">Hydrolase</keyword>
<dbReference type="SUPFAM" id="SSF56601">
    <property type="entry name" value="beta-lactamase/transpeptidase-like"/>
    <property type="match status" value="1"/>
</dbReference>
<dbReference type="InterPro" id="IPR001466">
    <property type="entry name" value="Beta-lactam-related"/>
</dbReference>
<gene>
    <name evidence="4" type="ORF">GM672_16130</name>
</gene>
<dbReference type="Pfam" id="PF00144">
    <property type="entry name" value="Beta-lactamase"/>
    <property type="match status" value="1"/>
</dbReference>
<dbReference type="EMBL" id="WNKZ01000047">
    <property type="protein sequence ID" value="MTV54260.1"/>
    <property type="molecule type" value="Genomic_DNA"/>
</dbReference>
<dbReference type="PANTHER" id="PTHR46825">
    <property type="entry name" value="D-ALANYL-D-ALANINE-CARBOXYPEPTIDASE/ENDOPEPTIDASE AMPH"/>
    <property type="match status" value="1"/>
</dbReference>
<dbReference type="Proteomes" id="UP000430634">
    <property type="component" value="Unassembled WGS sequence"/>
</dbReference>
<protein>
    <submittedName>
        <fullName evidence="4">Serine hydrolase</fullName>
    </submittedName>
</protein>
<dbReference type="OrthoDB" id="9801061at2"/>